<evidence type="ECO:0000313" key="1">
    <source>
        <dbReference type="EMBL" id="WHP06958.1"/>
    </source>
</evidence>
<name>A0ABY8S5H5_9GAMM</name>
<gene>
    <name evidence="1" type="ORF">QLH32_05690</name>
</gene>
<dbReference type="EMBL" id="CP125669">
    <property type="protein sequence ID" value="WHP06958.1"/>
    <property type="molecule type" value="Genomic_DNA"/>
</dbReference>
<keyword evidence="2" id="KW-1185">Reference proteome</keyword>
<accession>A0ABY8S5H5</accession>
<evidence type="ECO:0000313" key="2">
    <source>
        <dbReference type="Proteomes" id="UP001229836"/>
    </source>
</evidence>
<dbReference type="RefSeq" id="WP_283268580.1">
    <property type="nucleotide sequence ID" value="NZ_CP125669.1"/>
</dbReference>
<reference evidence="1 2" key="1">
    <citation type="submission" date="2023-05" db="EMBL/GenBank/DDBJ databases">
        <title>The complete genome of Acinetobacter sp. nov KCTC 92772.</title>
        <authorList>
            <person name="Zhou G."/>
        </authorList>
    </citation>
    <scope>NUCLEOTIDE SEQUENCE [LARGE SCALE GENOMIC DNA]</scope>
    <source>
        <strain evidence="1 2">KCTC 92772</strain>
    </source>
</reference>
<organism evidence="1 2">
    <name type="scientific">Acinetobacter corruptisaponis</name>
    <dbReference type="NCBI Taxonomy" id="3045147"/>
    <lineage>
        <taxon>Bacteria</taxon>
        <taxon>Pseudomonadati</taxon>
        <taxon>Pseudomonadota</taxon>
        <taxon>Gammaproteobacteria</taxon>
        <taxon>Moraxellales</taxon>
        <taxon>Moraxellaceae</taxon>
        <taxon>Acinetobacter</taxon>
    </lineage>
</organism>
<protein>
    <submittedName>
        <fullName evidence="1">Uncharacterized protein</fullName>
    </submittedName>
</protein>
<sequence length="60" mass="7061">MSDYLVKCCRCRNKHLESERLEKQSRQWSFAKDLVCPRCECTAYYQLEEVNTVEAARGGK</sequence>
<proteinExistence type="predicted"/>
<dbReference type="Proteomes" id="UP001229836">
    <property type="component" value="Chromosome"/>
</dbReference>